<dbReference type="Proteomes" id="UP000247792">
    <property type="component" value="Unassembled WGS sequence"/>
</dbReference>
<evidence type="ECO:0000256" key="2">
    <source>
        <dbReference type="ARBA" id="ARBA00022490"/>
    </source>
</evidence>
<evidence type="ECO:0000256" key="9">
    <source>
        <dbReference type="PROSITE-ProRule" id="PRU01091"/>
    </source>
</evidence>
<dbReference type="Gene3D" id="1.10.10.10">
    <property type="entry name" value="Winged helix-like DNA-binding domain superfamily/Winged helix DNA-binding domain"/>
    <property type="match status" value="1"/>
</dbReference>
<keyword evidence="5" id="KW-0805">Transcription regulation</keyword>
<dbReference type="Gene3D" id="6.10.250.690">
    <property type="match status" value="1"/>
</dbReference>
<dbReference type="EMBL" id="QJKB01000012">
    <property type="protein sequence ID" value="PXX38547.1"/>
    <property type="molecule type" value="Genomic_DNA"/>
</dbReference>
<dbReference type="InterPro" id="IPR036388">
    <property type="entry name" value="WH-like_DNA-bd_sf"/>
</dbReference>
<gene>
    <name evidence="12" type="ORF">DFR42_11259</name>
</gene>
<keyword evidence="13" id="KW-1185">Reference proteome</keyword>
<sequence>MSKSILIIEDEVSIADTLAYALKTDGFIPQHLSLGQQALELLRTTTTPPALIVLDIGLPDISGFDVCRQLRQFSDTPVLFLTARNDEIDRIVGLEIGADDYVSKPFSPREVVARIRAILRRQQGKVQMAADTATPRFELKPQEARIIAYGQTLNLTRYEYLLLKTLMESPGHLFSRAQLMEIVWTNAPDTLDRTVDAHVKCLRAKLRQARLNSTGAADDAEATDEGIITHRGMGYSWSPA</sequence>
<dbReference type="AlphaFoldDB" id="A0A318IX67"/>
<dbReference type="GO" id="GO:0042802">
    <property type="term" value="F:identical protein binding"/>
    <property type="evidence" value="ECO:0007669"/>
    <property type="project" value="UniProtKB-ARBA"/>
</dbReference>
<dbReference type="PROSITE" id="PS50110">
    <property type="entry name" value="RESPONSE_REGULATORY"/>
    <property type="match status" value="1"/>
</dbReference>
<accession>A0A318IX67</accession>
<keyword evidence="2" id="KW-0963">Cytoplasm</keyword>
<evidence type="ECO:0000256" key="4">
    <source>
        <dbReference type="ARBA" id="ARBA00023012"/>
    </source>
</evidence>
<dbReference type="InterPro" id="IPR039420">
    <property type="entry name" value="WalR-like"/>
</dbReference>
<keyword evidence="3 8" id="KW-0597">Phosphoprotein</keyword>
<evidence type="ECO:0000313" key="13">
    <source>
        <dbReference type="Proteomes" id="UP000247792"/>
    </source>
</evidence>
<evidence type="ECO:0000313" key="12">
    <source>
        <dbReference type="EMBL" id="PXX38547.1"/>
    </source>
</evidence>
<name>A0A318IX67_9BURK</name>
<dbReference type="PANTHER" id="PTHR48111">
    <property type="entry name" value="REGULATOR OF RPOS"/>
    <property type="match status" value="1"/>
</dbReference>
<proteinExistence type="predicted"/>
<evidence type="ECO:0000256" key="6">
    <source>
        <dbReference type="ARBA" id="ARBA00023125"/>
    </source>
</evidence>
<feature type="DNA-binding region" description="OmpR/PhoB-type" evidence="9">
    <location>
        <begin position="129"/>
        <end position="239"/>
    </location>
</feature>
<comment type="caution">
    <text evidence="12">The sequence shown here is derived from an EMBL/GenBank/DDBJ whole genome shotgun (WGS) entry which is preliminary data.</text>
</comment>
<dbReference type="SMART" id="SM00862">
    <property type="entry name" value="Trans_reg_C"/>
    <property type="match status" value="1"/>
</dbReference>
<dbReference type="InterPro" id="IPR016032">
    <property type="entry name" value="Sig_transdc_resp-reg_C-effctor"/>
</dbReference>
<dbReference type="FunFam" id="3.40.50.2300:FF:000021">
    <property type="entry name" value="Two-component system response regulator KdpE"/>
    <property type="match status" value="1"/>
</dbReference>
<dbReference type="OrthoDB" id="9802426at2"/>
<dbReference type="InterPro" id="IPR001867">
    <property type="entry name" value="OmpR/PhoB-type_DNA-bd"/>
</dbReference>
<dbReference type="PANTHER" id="PTHR48111:SF6">
    <property type="entry name" value="TRANSCRIPTIONAL REGULATORY PROTEIN CREB"/>
    <property type="match status" value="1"/>
</dbReference>
<feature type="modified residue" description="4-aspartylphosphate" evidence="8">
    <location>
        <position position="55"/>
    </location>
</feature>
<evidence type="ECO:0000256" key="7">
    <source>
        <dbReference type="ARBA" id="ARBA00023163"/>
    </source>
</evidence>
<dbReference type="RefSeq" id="WP_110257701.1">
    <property type="nucleotide sequence ID" value="NZ_QJKB01000012.1"/>
</dbReference>
<dbReference type="PROSITE" id="PS51755">
    <property type="entry name" value="OMPR_PHOB"/>
    <property type="match status" value="1"/>
</dbReference>
<reference evidence="12 13" key="1">
    <citation type="submission" date="2018-05" db="EMBL/GenBank/DDBJ databases">
        <title>Genomic Encyclopedia of Type Strains, Phase IV (KMG-IV): sequencing the most valuable type-strain genomes for metagenomic binning, comparative biology and taxonomic classification.</title>
        <authorList>
            <person name="Goeker M."/>
        </authorList>
    </citation>
    <scope>NUCLEOTIDE SEQUENCE [LARGE SCALE GENOMIC DNA]</scope>
    <source>
        <strain evidence="12 13">DSM 19792</strain>
    </source>
</reference>
<evidence type="ECO:0000256" key="3">
    <source>
        <dbReference type="ARBA" id="ARBA00022553"/>
    </source>
</evidence>
<evidence type="ECO:0000256" key="8">
    <source>
        <dbReference type="PROSITE-ProRule" id="PRU00169"/>
    </source>
</evidence>
<keyword evidence="6 9" id="KW-0238">DNA-binding</keyword>
<dbReference type="SUPFAM" id="SSF46894">
    <property type="entry name" value="C-terminal effector domain of the bipartite response regulators"/>
    <property type="match status" value="1"/>
</dbReference>
<dbReference type="NCBIfam" id="NF008296">
    <property type="entry name" value="PRK11083.1"/>
    <property type="match status" value="1"/>
</dbReference>
<keyword evidence="4" id="KW-0902">Two-component regulatory system</keyword>
<dbReference type="GO" id="GO:0032993">
    <property type="term" value="C:protein-DNA complex"/>
    <property type="evidence" value="ECO:0007669"/>
    <property type="project" value="TreeGrafter"/>
</dbReference>
<dbReference type="InterPro" id="IPR001789">
    <property type="entry name" value="Sig_transdc_resp-reg_receiver"/>
</dbReference>
<evidence type="ECO:0000256" key="5">
    <source>
        <dbReference type="ARBA" id="ARBA00023015"/>
    </source>
</evidence>
<dbReference type="CDD" id="cd00383">
    <property type="entry name" value="trans_reg_C"/>
    <property type="match status" value="1"/>
</dbReference>
<dbReference type="GO" id="GO:0005829">
    <property type="term" value="C:cytosol"/>
    <property type="evidence" value="ECO:0007669"/>
    <property type="project" value="TreeGrafter"/>
</dbReference>
<dbReference type="SMART" id="SM00448">
    <property type="entry name" value="REC"/>
    <property type="match status" value="1"/>
</dbReference>
<feature type="domain" description="Response regulatory" evidence="10">
    <location>
        <begin position="4"/>
        <end position="119"/>
    </location>
</feature>
<dbReference type="InterPro" id="IPR011006">
    <property type="entry name" value="CheY-like_superfamily"/>
</dbReference>
<dbReference type="Pfam" id="PF00072">
    <property type="entry name" value="Response_reg"/>
    <property type="match status" value="1"/>
</dbReference>
<dbReference type="Pfam" id="PF00486">
    <property type="entry name" value="Trans_reg_C"/>
    <property type="match status" value="1"/>
</dbReference>
<dbReference type="GO" id="GO:0000987">
    <property type="term" value="F:cis-regulatory region sequence-specific DNA binding"/>
    <property type="evidence" value="ECO:0007669"/>
    <property type="project" value="UniProtKB-ARBA"/>
</dbReference>
<protein>
    <submittedName>
        <fullName evidence="12">Two-component system catabolic regulation response regulator CreB</fullName>
    </submittedName>
</protein>
<evidence type="ECO:0000259" key="11">
    <source>
        <dbReference type="PROSITE" id="PS51755"/>
    </source>
</evidence>
<dbReference type="GO" id="GO:0000156">
    <property type="term" value="F:phosphorelay response regulator activity"/>
    <property type="evidence" value="ECO:0007669"/>
    <property type="project" value="TreeGrafter"/>
</dbReference>
<dbReference type="GO" id="GO:0045893">
    <property type="term" value="P:positive regulation of DNA-templated transcription"/>
    <property type="evidence" value="ECO:0007669"/>
    <property type="project" value="UniProtKB-ARBA"/>
</dbReference>
<evidence type="ECO:0000259" key="10">
    <source>
        <dbReference type="PROSITE" id="PS50110"/>
    </source>
</evidence>
<evidence type="ECO:0000256" key="1">
    <source>
        <dbReference type="ARBA" id="ARBA00004496"/>
    </source>
</evidence>
<feature type="domain" description="OmpR/PhoB-type" evidence="11">
    <location>
        <begin position="129"/>
        <end position="239"/>
    </location>
</feature>
<comment type="subcellular location">
    <subcellularLocation>
        <location evidence="1">Cytoplasm</location>
    </subcellularLocation>
</comment>
<dbReference type="Gene3D" id="3.40.50.2300">
    <property type="match status" value="1"/>
</dbReference>
<keyword evidence="7" id="KW-0804">Transcription</keyword>
<dbReference type="SUPFAM" id="SSF52172">
    <property type="entry name" value="CheY-like"/>
    <property type="match status" value="1"/>
</dbReference>
<organism evidence="12 13">
    <name type="scientific">Undibacterium pigrum</name>
    <dbReference type="NCBI Taxonomy" id="401470"/>
    <lineage>
        <taxon>Bacteria</taxon>
        <taxon>Pseudomonadati</taxon>
        <taxon>Pseudomonadota</taxon>
        <taxon>Betaproteobacteria</taxon>
        <taxon>Burkholderiales</taxon>
        <taxon>Oxalobacteraceae</taxon>
        <taxon>Undibacterium</taxon>
    </lineage>
</organism>